<dbReference type="OrthoDB" id="8947657at2759"/>
<dbReference type="Pfam" id="PF07686">
    <property type="entry name" value="V-set"/>
    <property type="match status" value="1"/>
</dbReference>
<dbReference type="KEGG" id="bspl:129604732"/>
<dbReference type="InterPro" id="IPR052051">
    <property type="entry name" value="TCR_complex_component"/>
</dbReference>
<evidence type="ECO:0000259" key="10">
    <source>
        <dbReference type="PROSITE" id="PS50835"/>
    </source>
</evidence>
<evidence type="ECO:0000256" key="3">
    <source>
        <dbReference type="ARBA" id="ARBA00022729"/>
    </source>
</evidence>
<keyword evidence="11" id="KW-1185">Reference proteome</keyword>
<feature type="transmembrane region" description="Helical" evidence="8">
    <location>
        <begin position="241"/>
        <end position="264"/>
    </location>
</feature>
<dbReference type="SMART" id="SM00409">
    <property type="entry name" value="IG"/>
    <property type="match status" value="2"/>
</dbReference>
<keyword evidence="3 9" id="KW-0732">Signal</keyword>
<evidence type="ECO:0000256" key="4">
    <source>
        <dbReference type="ARBA" id="ARBA00022859"/>
    </source>
</evidence>
<dbReference type="GO" id="GO:0005886">
    <property type="term" value="C:plasma membrane"/>
    <property type="evidence" value="ECO:0007669"/>
    <property type="project" value="UniProtKB-SubCell"/>
</dbReference>
<dbReference type="InterPro" id="IPR013106">
    <property type="entry name" value="Ig_V-set"/>
</dbReference>
<dbReference type="InterPro" id="IPR007110">
    <property type="entry name" value="Ig-like_dom"/>
</dbReference>
<keyword evidence="8" id="KW-0812">Transmembrane</keyword>
<feature type="signal peptide" evidence="9">
    <location>
        <begin position="1"/>
        <end position="16"/>
    </location>
</feature>
<evidence type="ECO:0000256" key="8">
    <source>
        <dbReference type="SAM" id="Phobius"/>
    </source>
</evidence>
<accession>A0A9W2Y309</accession>
<keyword evidence="5 8" id="KW-0472">Membrane</keyword>
<evidence type="ECO:0000256" key="7">
    <source>
        <dbReference type="ARBA" id="ARBA00023180"/>
    </source>
</evidence>
<evidence type="ECO:0000313" key="11">
    <source>
        <dbReference type="Proteomes" id="UP000515150"/>
    </source>
</evidence>
<sequence length="332" mass="36784">MVVLWVTLLLLHPVYSLVPVITVDLDKPVTFTCVLPEGELSSKPVLWYKQSVGEKLKLIAVLKSKKTVFEPDFADGRLEVNLNKNISNLTIQRATNEDEGMYHCAVVDWTFITWTGMYLTVKGNYSVVQRPTVFDPVRPGDSVTLQCSVLSAFDNKTCPGGPSVYWFRAGSDQSPPGIISTDGNSECEQRSDSVKSCVYRFSKTISSSDAGTYRCAVATCGQILFGEGTELLIEETSLSDLPALIILTICFIFSLIINIVFICYRIPRSGCQQFKGSENASLTTHGISSPLCDIAEDRNDLNYAAFQFSTRGRRKRELKSEDSLYSQVKVSS</sequence>
<evidence type="ECO:0000313" key="12">
    <source>
        <dbReference type="RefSeq" id="XP_055368418.1"/>
    </source>
</evidence>
<dbReference type="AlphaFoldDB" id="A0A9W2Y309"/>
<dbReference type="GeneID" id="129604732"/>
<feature type="domain" description="Ig-like" evidence="10">
    <location>
        <begin position="137"/>
        <end position="239"/>
    </location>
</feature>
<gene>
    <name evidence="12" type="primary">LOC129604732</name>
</gene>
<dbReference type="InterPro" id="IPR003599">
    <property type="entry name" value="Ig_sub"/>
</dbReference>
<dbReference type="Gene3D" id="2.60.40.10">
    <property type="entry name" value="Immunoglobulins"/>
    <property type="match status" value="2"/>
</dbReference>
<proteinExistence type="predicted"/>
<keyword evidence="4" id="KW-0391">Immunity</keyword>
<protein>
    <submittedName>
        <fullName evidence="12">Uncharacterized protein LOC129604732</fullName>
    </submittedName>
</protein>
<name>A0A9W2Y309_BETSP</name>
<dbReference type="SMART" id="SM00406">
    <property type="entry name" value="IGv"/>
    <property type="match status" value="2"/>
</dbReference>
<dbReference type="SUPFAM" id="SSF48726">
    <property type="entry name" value="Immunoglobulin"/>
    <property type="match status" value="2"/>
</dbReference>
<evidence type="ECO:0000256" key="1">
    <source>
        <dbReference type="ARBA" id="ARBA00004236"/>
    </source>
</evidence>
<dbReference type="CDD" id="cd00099">
    <property type="entry name" value="IgV"/>
    <property type="match status" value="2"/>
</dbReference>
<comment type="subcellular location">
    <subcellularLocation>
        <location evidence="1">Cell membrane</location>
    </subcellularLocation>
</comment>
<dbReference type="PROSITE" id="PS50835">
    <property type="entry name" value="IG_LIKE"/>
    <property type="match status" value="2"/>
</dbReference>
<organism evidence="11 12">
    <name type="scientific">Betta splendens</name>
    <name type="common">Siamese fighting fish</name>
    <dbReference type="NCBI Taxonomy" id="158456"/>
    <lineage>
        <taxon>Eukaryota</taxon>
        <taxon>Metazoa</taxon>
        <taxon>Chordata</taxon>
        <taxon>Craniata</taxon>
        <taxon>Vertebrata</taxon>
        <taxon>Euteleostomi</taxon>
        <taxon>Actinopterygii</taxon>
        <taxon>Neopterygii</taxon>
        <taxon>Teleostei</taxon>
        <taxon>Neoteleostei</taxon>
        <taxon>Acanthomorphata</taxon>
        <taxon>Anabantaria</taxon>
        <taxon>Anabantiformes</taxon>
        <taxon>Anabantoidei</taxon>
        <taxon>Osphronemidae</taxon>
        <taxon>Betta</taxon>
    </lineage>
</organism>
<dbReference type="GO" id="GO:0009617">
    <property type="term" value="P:response to bacterium"/>
    <property type="evidence" value="ECO:0007669"/>
    <property type="project" value="TreeGrafter"/>
</dbReference>
<dbReference type="RefSeq" id="XP_055368418.1">
    <property type="nucleotide sequence ID" value="XM_055512443.1"/>
</dbReference>
<keyword evidence="7" id="KW-0325">Glycoprotein</keyword>
<dbReference type="GO" id="GO:0002376">
    <property type="term" value="P:immune system process"/>
    <property type="evidence" value="ECO:0007669"/>
    <property type="project" value="UniProtKB-KW"/>
</dbReference>
<evidence type="ECO:0000256" key="2">
    <source>
        <dbReference type="ARBA" id="ARBA00022475"/>
    </source>
</evidence>
<dbReference type="InterPro" id="IPR036179">
    <property type="entry name" value="Ig-like_dom_sf"/>
</dbReference>
<keyword evidence="6" id="KW-1015">Disulfide bond</keyword>
<evidence type="ECO:0000256" key="9">
    <source>
        <dbReference type="SAM" id="SignalP"/>
    </source>
</evidence>
<evidence type="ECO:0000256" key="5">
    <source>
        <dbReference type="ARBA" id="ARBA00023136"/>
    </source>
</evidence>
<feature type="domain" description="Ig-like" evidence="10">
    <location>
        <begin position="13"/>
        <end position="106"/>
    </location>
</feature>
<dbReference type="PANTHER" id="PTHR19433">
    <property type="entry name" value="T-CELL RECEPTOR ALPHA CHAIN V REGION-RELATED"/>
    <property type="match status" value="1"/>
</dbReference>
<evidence type="ECO:0000256" key="6">
    <source>
        <dbReference type="ARBA" id="ARBA00023157"/>
    </source>
</evidence>
<reference evidence="12" key="1">
    <citation type="submission" date="2025-08" db="UniProtKB">
        <authorList>
            <consortium name="RefSeq"/>
        </authorList>
    </citation>
    <scope>IDENTIFICATION</scope>
</reference>
<dbReference type="Proteomes" id="UP000515150">
    <property type="component" value="Chromosome 10"/>
</dbReference>
<keyword evidence="2" id="KW-1003">Cell membrane</keyword>
<keyword evidence="8" id="KW-1133">Transmembrane helix</keyword>
<dbReference type="PANTHER" id="PTHR19433:SF133">
    <property type="entry name" value="IMMUNE-TYPE RECEPTOR 5 PRECURSOR-RELATED"/>
    <property type="match status" value="1"/>
</dbReference>
<feature type="chain" id="PRO_5040807272" evidence="9">
    <location>
        <begin position="17"/>
        <end position="332"/>
    </location>
</feature>
<dbReference type="InterPro" id="IPR013783">
    <property type="entry name" value="Ig-like_fold"/>
</dbReference>